<sequence length="344" mass="38205">MTHKERFYATINRESIDYPASWLGLPVSSAIPQLLTYFKVNNIAELKQKIDDDIYPVEVPYNNPPTNDIGCALNFAIDGEGGSQDERTLTAPGFFENVTDPSYISKFHWPNPKEHVDATESLRRVKAIPDDYAKMGIMWSAHFQDACAAFGMENALITMYTAPDMFQAVVDRIVEFYLQTNEIFYEATKGELDAVLIGNDFGSQHALMVAPEDLRKFIFPGTCKLVEQAKSYGLTVVHHSCGSIYPVIGDLFDLGVDVVHPIQALAADMQPEKLKQTFPDKGAFFGGVDAQELLVNGTIEQVKENVLRLKDIFPTGLIISPSHEAVLPDINPANIEAIFKAVKL</sequence>
<dbReference type="Pfam" id="PF01208">
    <property type="entry name" value="URO-D"/>
    <property type="match status" value="1"/>
</dbReference>
<proteinExistence type="predicted"/>
<feature type="domain" description="Uroporphyrinogen decarboxylase (URO-D)" evidence="1">
    <location>
        <begin position="92"/>
        <end position="343"/>
    </location>
</feature>
<dbReference type="EMBL" id="JAIWYE010000017">
    <property type="protein sequence ID" value="MCA4703615.1"/>
    <property type="molecule type" value="Genomic_DNA"/>
</dbReference>
<gene>
    <name evidence="2" type="ORF">GA398_15135</name>
    <name evidence="3" type="ORF">LD004_08295</name>
</gene>
<evidence type="ECO:0000313" key="4">
    <source>
        <dbReference type="Proteomes" id="UP000434604"/>
    </source>
</evidence>
<dbReference type="GO" id="GO:0004853">
    <property type="term" value="F:uroporphyrinogen decarboxylase activity"/>
    <property type="evidence" value="ECO:0007669"/>
    <property type="project" value="InterPro"/>
</dbReference>
<name>A0A7J5PUU9_9BACE</name>
<dbReference type="Gene3D" id="3.20.20.210">
    <property type="match status" value="1"/>
</dbReference>
<dbReference type="GO" id="GO:0008168">
    <property type="term" value="F:methyltransferase activity"/>
    <property type="evidence" value="ECO:0007669"/>
    <property type="project" value="UniProtKB-KW"/>
</dbReference>
<dbReference type="PANTHER" id="PTHR47099">
    <property type="entry name" value="METHYLCOBAMIDE:COM METHYLTRANSFERASE MTBA"/>
    <property type="match status" value="1"/>
</dbReference>
<dbReference type="GO" id="GO:0006779">
    <property type="term" value="P:porphyrin-containing compound biosynthetic process"/>
    <property type="evidence" value="ECO:0007669"/>
    <property type="project" value="InterPro"/>
</dbReference>
<dbReference type="SUPFAM" id="SSF51726">
    <property type="entry name" value="UROD/MetE-like"/>
    <property type="match status" value="1"/>
</dbReference>
<protein>
    <submittedName>
        <fullName evidence="2">Methyltransferase</fullName>
    </submittedName>
</protein>
<dbReference type="InterPro" id="IPR038071">
    <property type="entry name" value="UROD/MetE-like_sf"/>
</dbReference>
<dbReference type="Proteomes" id="UP001198461">
    <property type="component" value="Unassembled WGS sequence"/>
</dbReference>
<reference evidence="3" key="2">
    <citation type="submission" date="2023-08" db="EMBL/GenBank/DDBJ databases">
        <title>Mucin Metabolism Genes Underlie the Key Renovations of Bacteroides xylanisolvens Genomes in Captive Great Apes.</title>
        <authorList>
            <person name="Nishida A.H."/>
        </authorList>
    </citation>
    <scope>NUCLEOTIDE SEQUENCE</scope>
    <source>
        <strain evidence="3">P13.H9</strain>
    </source>
</reference>
<dbReference type="Proteomes" id="UP000434604">
    <property type="component" value="Unassembled WGS sequence"/>
</dbReference>
<dbReference type="InterPro" id="IPR000257">
    <property type="entry name" value="Uroporphyrinogen_deCOase"/>
</dbReference>
<dbReference type="GO" id="GO:0032259">
    <property type="term" value="P:methylation"/>
    <property type="evidence" value="ECO:0007669"/>
    <property type="project" value="UniProtKB-KW"/>
</dbReference>
<dbReference type="RefSeq" id="WP_151935070.1">
    <property type="nucleotide sequence ID" value="NZ_JAIWXB010000011.1"/>
</dbReference>
<accession>A0A7J5PUU9</accession>
<keyword evidence="2" id="KW-0489">Methyltransferase</keyword>
<dbReference type="AlphaFoldDB" id="A0A7J5PUU9"/>
<organism evidence="2 4">
    <name type="scientific">Bacteroides xylanisolvens</name>
    <dbReference type="NCBI Taxonomy" id="371601"/>
    <lineage>
        <taxon>Bacteria</taxon>
        <taxon>Pseudomonadati</taxon>
        <taxon>Bacteroidota</taxon>
        <taxon>Bacteroidia</taxon>
        <taxon>Bacteroidales</taxon>
        <taxon>Bacteroidaceae</taxon>
        <taxon>Bacteroides</taxon>
    </lineage>
</organism>
<dbReference type="EMBL" id="WDED01000022">
    <property type="protein sequence ID" value="KAB6146728.1"/>
    <property type="molecule type" value="Genomic_DNA"/>
</dbReference>
<evidence type="ECO:0000313" key="3">
    <source>
        <dbReference type="EMBL" id="MCA4703615.1"/>
    </source>
</evidence>
<reference evidence="2 4" key="1">
    <citation type="journal article" date="2019" name="Nat. Med.">
        <title>A library of human gut bacterial isolates paired with longitudinal multiomics data enables mechanistic microbiome research.</title>
        <authorList>
            <person name="Poyet M."/>
            <person name="Groussin M."/>
            <person name="Gibbons S.M."/>
            <person name="Avila-Pacheco J."/>
            <person name="Jiang X."/>
            <person name="Kearney S.M."/>
            <person name="Perrotta A.R."/>
            <person name="Berdy B."/>
            <person name="Zhao S."/>
            <person name="Lieberman T.D."/>
            <person name="Swanson P.K."/>
            <person name="Smith M."/>
            <person name="Roesemann S."/>
            <person name="Alexander J.E."/>
            <person name="Rich S.A."/>
            <person name="Livny J."/>
            <person name="Vlamakis H."/>
            <person name="Clish C."/>
            <person name="Bullock K."/>
            <person name="Deik A."/>
            <person name="Scott J."/>
            <person name="Pierce K.A."/>
            <person name="Xavier R.J."/>
            <person name="Alm E.J."/>
        </authorList>
    </citation>
    <scope>NUCLEOTIDE SEQUENCE [LARGE SCALE GENOMIC DNA]</scope>
    <source>
        <strain evidence="2 4">BIOML-A58</strain>
    </source>
</reference>
<evidence type="ECO:0000313" key="2">
    <source>
        <dbReference type="EMBL" id="KAB6146728.1"/>
    </source>
</evidence>
<dbReference type="InterPro" id="IPR052024">
    <property type="entry name" value="Methanogen_methyltrans"/>
</dbReference>
<dbReference type="PANTHER" id="PTHR47099:SF1">
    <property type="entry name" value="METHYLCOBAMIDE:COM METHYLTRANSFERASE MTBA"/>
    <property type="match status" value="1"/>
</dbReference>
<comment type="caution">
    <text evidence="2">The sequence shown here is derived from an EMBL/GenBank/DDBJ whole genome shotgun (WGS) entry which is preliminary data.</text>
</comment>
<evidence type="ECO:0000259" key="1">
    <source>
        <dbReference type="Pfam" id="PF01208"/>
    </source>
</evidence>
<keyword evidence="2" id="KW-0808">Transferase</keyword>